<evidence type="ECO:0000256" key="2">
    <source>
        <dbReference type="ARBA" id="ARBA00006763"/>
    </source>
</evidence>
<accession>A0A917MRS0</accession>
<keyword evidence="3 4" id="KW-0378">Hydrolase</keyword>
<dbReference type="Gene3D" id="3.90.79.10">
    <property type="entry name" value="Nucleoside Triphosphate Pyrophosphohydrolase"/>
    <property type="match status" value="1"/>
</dbReference>
<comment type="similarity">
    <text evidence="1 4">Belongs to the Nudix hydrolase family.</text>
</comment>
<dbReference type="InterPro" id="IPR020476">
    <property type="entry name" value="Nudix_hydrolase"/>
</dbReference>
<dbReference type="Proteomes" id="UP000600171">
    <property type="component" value="Unassembled WGS sequence"/>
</dbReference>
<proteinExistence type="inferred from homology"/>
<dbReference type="PROSITE" id="PS00893">
    <property type="entry name" value="NUDIX_BOX"/>
    <property type="match status" value="1"/>
</dbReference>
<dbReference type="InterPro" id="IPR000086">
    <property type="entry name" value="NUDIX_hydrolase_dom"/>
</dbReference>
<dbReference type="PROSITE" id="PS51462">
    <property type="entry name" value="NUDIX"/>
    <property type="match status" value="1"/>
</dbReference>
<dbReference type="InterPro" id="IPR031100">
    <property type="entry name" value="LOG_fam"/>
</dbReference>
<dbReference type="GO" id="GO:0016799">
    <property type="term" value="F:hydrolase activity, hydrolyzing N-glycosyl compounds"/>
    <property type="evidence" value="ECO:0007669"/>
    <property type="project" value="TreeGrafter"/>
</dbReference>
<dbReference type="Pfam" id="PF00293">
    <property type="entry name" value="NUDIX"/>
    <property type="match status" value="1"/>
</dbReference>
<dbReference type="PANTHER" id="PTHR31223">
    <property type="entry name" value="LOG FAMILY PROTEIN YJL055W"/>
    <property type="match status" value="1"/>
</dbReference>
<dbReference type="EMBL" id="BMDC01000001">
    <property type="protein sequence ID" value="GGH59969.1"/>
    <property type="molecule type" value="Genomic_DNA"/>
</dbReference>
<reference evidence="6 7" key="1">
    <citation type="journal article" date="2014" name="Int. J. Syst. Evol. Microbiol.">
        <title>Complete genome sequence of Corynebacterium casei LMG S-19264T (=DSM 44701T), isolated from a smear-ripened cheese.</title>
        <authorList>
            <consortium name="US DOE Joint Genome Institute (JGI-PGF)"/>
            <person name="Walter F."/>
            <person name="Albersmeier A."/>
            <person name="Kalinowski J."/>
            <person name="Ruckert C."/>
        </authorList>
    </citation>
    <scope>NUCLEOTIDE SEQUENCE [LARGE SCALE GENOMIC DNA]</scope>
    <source>
        <strain evidence="6 7">CCM 8669</strain>
    </source>
</reference>
<gene>
    <name evidence="6" type="ORF">GCM10007359_07670</name>
</gene>
<dbReference type="PANTHER" id="PTHR31223:SF70">
    <property type="entry name" value="LOG FAMILY PROTEIN YJL055W"/>
    <property type="match status" value="1"/>
</dbReference>
<dbReference type="GO" id="GO:0009691">
    <property type="term" value="P:cytokinin biosynthetic process"/>
    <property type="evidence" value="ECO:0007669"/>
    <property type="project" value="InterPro"/>
</dbReference>
<dbReference type="SUPFAM" id="SSF55811">
    <property type="entry name" value="Nudix"/>
    <property type="match status" value="1"/>
</dbReference>
<sequence>MTSSASIIRVSAAVFINEDLEVLTVRKRGTEGFMLPGGKPEVGESAEQTARREVLEEIGINLQPAQLKHLGTFRQQALNEPGMTVEAEVFLATVEGMSWLKVHPQREIEQIRWVHPRHGVMENQAPLNTEEVFPALLKLVPDYSSVESLAVFCGSRTGENPAYAQAARELGQRLGQEGIALVYGGGRAGLMGEVSDAAVAAGAETYGVIPAFLQNAESAHHQLTHLEIVDTMHERKARMAQLADAFVALPGGPGTLEEFFEIWTWRYLGQHNKPVFLLNINSFWDNLLIMMEGLKHEGFAAEAYFEGLTVVDTVDQLLQEITGK</sequence>
<dbReference type="InterPro" id="IPR015797">
    <property type="entry name" value="NUDIX_hydrolase-like_dom_sf"/>
</dbReference>
<dbReference type="CDD" id="cd04690">
    <property type="entry name" value="NUDIX_Hydrolase"/>
    <property type="match status" value="1"/>
</dbReference>
<comment type="caution">
    <text evidence="6">The sequence shown here is derived from an EMBL/GenBank/DDBJ whole genome shotgun (WGS) entry which is preliminary data.</text>
</comment>
<dbReference type="Gene3D" id="3.40.50.450">
    <property type="match status" value="1"/>
</dbReference>
<evidence type="ECO:0000256" key="3">
    <source>
        <dbReference type="ARBA" id="ARBA00022801"/>
    </source>
</evidence>
<keyword evidence="7" id="KW-1185">Reference proteome</keyword>
<comment type="similarity">
    <text evidence="2">Belongs to the LOG family.</text>
</comment>
<evidence type="ECO:0000313" key="6">
    <source>
        <dbReference type="EMBL" id="GGH59969.1"/>
    </source>
</evidence>
<dbReference type="NCBIfam" id="TIGR00730">
    <property type="entry name" value="Rossman fold protein, TIGR00730 family"/>
    <property type="match status" value="1"/>
</dbReference>
<dbReference type="SUPFAM" id="SSF102405">
    <property type="entry name" value="MCP/YpsA-like"/>
    <property type="match status" value="1"/>
</dbReference>
<organism evidence="6 7">
    <name type="scientific">Rothia aerolata</name>
    <dbReference type="NCBI Taxonomy" id="1812262"/>
    <lineage>
        <taxon>Bacteria</taxon>
        <taxon>Bacillati</taxon>
        <taxon>Actinomycetota</taxon>
        <taxon>Actinomycetes</taxon>
        <taxon>Micrococcales</taxon>
        <taxon>Micrococcaceae</taxon>
        <taxon>Rothia</taxon>
    </lineage>
</organism>
<dbReference type="InterPro" id="IPR005269">
    <property type="entry name" value="LOG"/>
</dbReference>
<dbReference type="GO" id="GO:0005829">
    <property type="term" value="C:cytosol"/>
    <property type="evidence" value="ECO:0007669"/>
    <property type="project" value="TreeGrafter"/>
</dbReference>
<dbReference type="InterPro" id="IPR020084">
    <property type="entry name" value="NUDIX_hydrolase_CS"/>
</dbReference>
<dbReference type="RefSeq" id="WP_188358981.1">
    <property type="nucleotide sequence ID" value="NZ_BMDC01000001.1"/>
</dbReference>
<dbReference type="Pfam" id="PF03641">
    <property type="entry name" value="Lysine_decarbox"/>
    <property type="match status" value="1"/>
</dbReference>
<feature type="domain" description="Nudix hydrolase" evidence="5">
    <location>
        <begin position="6"/>
        <end position="140"/>
    </location>
</feature>
<name>A0A917MRS0_9MICC</name>
<evidence type="ECO:0000313" key="7">
    <source>
        <dbReference type="Proteomes" id="UP000600171"/>
    </source>
</evidence>
<dbReference type="PRINTS" id="PR00502">
    <property type="entry name" value="NUDIXFAMILY"/>
</dbReference>
<evidence type="ECO:0000256" key="4">
    <source>
        <dbReference type="RuleBase" id="RU003476"/>
    </source>
</evidence>
<evidence type="ECO:0000259" key="5">
    <source>
        <dbReference type="PROSITE" id="PS51462"/>
    </source>
</evidence>
<evidence type="ECO:0000256" key="1">
    <source>
        <dbReference type="ARBA" id="ARBA00005582"/>
    </source>
</evidence>
<protein>
    <recommendedName>
        <fullName evidence="5">Nudix hydrolase domain-containing protein</fullName>
    </recommendedName>
</protein>
<dbReference type="AlphaFoldDB" id="A0A917MRS0"/>